<dbReference type="CDD" id="cd02042">
    <property type="entry name" value="ParAB_family"/>
    <property type="match status" value="1"/>
</dbReference>
<evidence type="ECO:0000313" key="2">
    <source>
        <dbReference type="EMBL" id="MDH0147608.1"/>
    </source>
</evidence>
<accession>A0A4V3RCY4</accession>
<organism evidence="2 3">
    <name type="scientific">Stutzerimonas stutzeri</name>
    <name type="common">Pseudomonas stutzeri</name>
    <dbReference type="NCBI Taxonomy" id="316"/>
    <lineage>
        <taxon>Bacteria</taxon>
        <taxon>Pseudomonadati</taxon>
        <taxon>Pseudomonadota</taxon>
        <taxon>Gammaproteobacteria</taxon>
        <taxon>Pseudomonadales</taxon>
        <taxon>Pseudomonadaceae</taxon>
        <taxon>Stutzerimonas</taxon>
    </lineage>
</organism>
<dbReference type="AlphaFoldDB" id="A0A4V3RCY4"/>
<comment type="caution">
    <text evidence="2">The sequence shown here is derived from an EMBL/GenBank/DDBJ whole genome shotgun (WGS) entry which is preliminary data.</text>
</comment>
<feature type="domain" description="AAA" evidence="1">
    <location>
        <begin position="3"/>
        <end position="204"/>
    </location>
</feature>
<evidence type="ECO:0000313" key="3">
    <source>
        <dbReference type="Proteomes" id="UP001158076"/>
    </source>
</evidence>
<evidence type="ECO:0000259" key="1">
    <source>
        <dbReference type="Pfam" id="PF13614"/>
    </source>
</evidence>
<protein>
    <submittedName>
        <fullName evidence="2">ParA family protein</fullName>
    </submittedName>
</protein>
<dbReference type="Proteomes" id="UP001158076">
    <property type="component" value="Unassembled WGS sequence"/>
</dbReference>
<reference evidence="2" key="1">
    <citation type="submission" date="2022-09" db="EMBL/GenBank/DDBJ databases">
        <title>Intensive care unit water sources are persistently colonized with multi-drug resistant bacteria and are the site of extensive horizontal gene transfer of antibiotic resistance genes.</title>
        <authorList>
            <person name="Diorio-Toth L."/>
        </authorList>
    </citation>
    <scope>NUCLEOTIDE SEQUENCE</scope>
    <source>
        <strain evidence="2">GD04147</strain>
    </source>
</reference>
<dbReference type="InterPro" id="IPR027417">
    <property type="entry name" value="P-loop_NTPase"/>
</dbReference>
<dbReference type="EMBL" id="JAODZE010000017">
    <property type="protein sequence ID" value="MDH0147608.1"/>
    <property type="molecule type" value="Genomic_DNA"/>
</dbReference>
<dbReference type="Pfam" id="PF13614">
    <property type="entry name" value="AAA_31"/>
    <property type="match status" value="1"/>
</dbReference>
<dbReference type="Gene3D" id="3.40.50.300">
    <property type="entry name" value="P-loop containing nucleotide triphosphate hydrolases"/>
    <property type="match status" value="1"/>
</dbReference>
<dbReference type="PANTHER" id="PTHR13696:SF99">
    <property type="entry name" value="COBYRINIC ACID AC-DIAMIDE SYNTHASE"/>
    <property type="match status" value="1"/>
</dbReference>
<sequence>MTTTVTLYNNKGGVSKTTTLFNLGAHLSKAGKRVLFIDADSQCNLTELFFANNEEYFDDPTSKLPGHSILDAFRPRLDGAAARIDVTKLEIAESELYKSLFLIRGDIEFSAQAEPYFGASINQAITTNVNEKNTYISFRRLIKDLGSKMKLDYILIDLGPSTGAITRLAFLASDKFIVPVTPDRFCYLGINTLPKLIEEWIKHDKIILATLEPYGIESNYGSPEFCGIINQNFQVHKSQIKESYQKWSKKIKQEIKSRLMKSDIIRINPNLKDPEICSIENLGQLVPVSQILGKAIFDLEQEDSALASRNGAQFYGPVWEPWKKKINSYSAEINKIVKAIE</sequence>
<dbReference type="InterPro" id="IPR050678">
    <property type="entry name" value="DNA_Partitioning_ATPase"/>
</dbReference>
<gene>
    <name evidence="2" type="ORF">N7335_14540</name>
</gene>
<name>A0A4V3RCY4_STUST</name>
<dbReference type="SUPFAM" id="SSF52540">
    <property type="entry name" value="P-loop containing nucleoside triphosphate hydrolases"/>
    <property type="match status" value="1"/>
</dbReference>
<proteinExistence type="predicted"/>
<dbReference type="InterPro" id="IPR025669">
    <property type="entry name" value="AAA_dom"/>
</dbReference>
<dbReference type="RefSeq" id="WP_043942147.1">
    <property type="nucleotide sequence ID" value="NZ_BCAJ01000024.1"/>
</dbReference>
<dbReference type="PANTHER" id="PTHR13696">
    <property type="entry name" value="P-LOOP CONTAINING NUCLEOSIDE TRIPHOSPHATE HYDROLASE"/>
    <property type="match status" value="1"/>
</dbReference>